<reference evidence="3" key="1">
    <citation type="submission" date="2019-11" db="UniProtKB">
        <authorList>
            <consortium name="WormBaseParasite"/>
        </authorList>
    </citation>
    <scope>IDENTIFICATION</scope>
</reference>
<protein>
    <submittedName>
        <fullName evidence="3">Uncharacterized protein</fullName>
    </submittedName>
</protein>
<feature type="transmembrane region" description="Helical" evidence="2">
    <location>
        <begin position="38"/>
        <end position="57"/>
    </location>
</feature>
<feature type="compositionally biased region" description="Basic and acidic residues" evidence="1">
    <location>
        <begin position="80"/>
        <end position="90"/>
    </location>
</feature>
<organism evidence="3">
    <name type="scientific">Mesocestoides corti</name>
    <name type="common">Flatworm</name>
    <dbReference type="NCBI Taxonomy" id="53468"/>
    <lineage>
        <taxon>Eukaryota</taxon>
        <taxon>Metazoa</taxon>
        <taxon>Spiralia</taxon>
        <taxon>Lophotrochozoa</taxon>
        <taxon>Platyhelminthes</taxon>
        <taxon>Cestoda</taxon>
        <taxon>Eucestoda</taxon>
        <taxon>Cyclophyllidea</taxon>
        <taxon>Mesocestoididae</taxon>
        <taxon>Mesocestoides</taxon>
    </lineage>
</organism>
<sequence>SRFCQGVGGKWALWHQPSGVQFPSVFIDWVEYESTLPISLSVVLSVVLIILIIIRVVQCCQARKSKTTKAVDSTSQSTDAHAKPDRTPPKEKFIKAIKSKGVSSAAVPPDENGSLLKSGIRANPTRKAENKSWYDSKVIPFIDDGSASLDNLYFPENAIHEVV</sequence>
<name>A0A5K3G1E0_MESCO</name>
<keyword evidence="2" id="KW-1133">Transmembrane helix</keyword>
<evidence type="ECO:0000256" key="1">
    <source>
        <dbReference type="SAM" id="MobiDB-lite"/>
    </source>
</evidence>
<feature type="compositionally biased region" description="Polar residues" evidence="1">
    <location>
        <begin position="68"/>
        <end position="79"/>
    </location>
</feature>
<accession>A0A5K3G1E0</accession>
<evidence type="ECO:0000256" key="2">
    <source>
        <dbReference type="SAM" id="Phobius"/>
    </source>
</evidence>
<dbReference type="AlphaFoldDB" id="A0A5K3G1E0"/>
<keyword evidence="2" id="KW-0472">Membrane</keyword>
<keyword evidence="2" id="KW-0812">Transmembrane</keyword>
<evidence type="ECO:0000313" key="3">
    <source>
        <dbReference type="WBParaSite" id="MCU_011958-RA"/>
    </source>
</evidence>
<dbReference type="WBParaSite" id="MCU_011958-RA">
    <property type="protein sequence ID" value="MCU_011958-RA"/>
    <property type="gene ID" value="MCU_011958"/>
</dbReference>
<feature type="region of interest" description="Disordered" evidence="1">
    <location>
        <begin position="65"/>
        <end position="90"/>
    </location>
</feature>
<proteinExistence type="predicted"/>